<keyword evidence="3" id="KW-0333">Golgi apparatus</keyword>
<feature type="domain" description="Sec23/Sec24 trunk" evidence="6">
    <location>
        <begin position="583"/>
        <end position="690"/>
    </location>
</feature>
<evidence type="ECO:0000256" key="1">
    <source>
        <dbReference type="ARBA" id="ARBA00004394"/>
    </source>
</evidence>
<dbReference type="SUPFAM" id="SSF53300">
    <property type="entry name" value="vWA-like"/>
    <property type="match status" value="1"/>
</dbReference>
<feature type="compositionally biased region" description="Polar residues" evidence="4">
    <location>
        <begin position="202"/>
        <end position="230"/>
    </location>
</feature>
<dbReference type="Pfam" id="PF04811">
    <property type="entry name" value="Sec23_trunk"/>
    <property type="match status" value="2"/>
</dbReference>
<dbReference type="SUPFAM" id="SSF82919">
    <property type="entry name" value="Zn-finger domain of Sec23/24"/>
    <property type="match status" value="1"/>
</dbReference>
<dbReference type="Gene3D" id="2.60.40.1670">
    <property type="entry name" value="beta-sandwich domain of Sec23/24"/>
    <property type="match status" value="2"/>
</dbReference>
<evidence type="ECO:0000256" key="2">
    <source>
        <dbReference type="ARBA" id="ARBA00008334"/>
    </source>
</evidence>
<feature type="domain" description="Zinc finger Sec23/Sec24-type" evidence="5">
    <location>
        <begin position="417"/>
        <end position="453"/>
    </location>
</feature>
<evidence type="ECO:0000259" key="7">
    <source>
        <dbReference type="Pfam" id="PF08033"/>
    </source>
</evidence>
<dbReference type="InterPro" id="IPR036465">
    <property type="entry name" value="vWFA_dom_sf"/>
</dbReference>
<accession>A0A9J2PJM2</accession>
<dbReference type="InterPro" id="IPR050550">
    <property type="entry name" value="SEC23_SEC24_subfamily"/>
</dbReference>
<sequence>MMSFFLKKFSNAEELGYWTTQSPNIATTINKDSFDRKITIWYDGRNKRALEQSRYVNAYGTRSISLWLREELMAAAPPFTGFPQVPTTAAHQLPQQGYALKQNQSAPPNSVQHFANSNDNAAVIPPIPQVNAASFPGPPSQGALINNGRLSNAIYPPPVGFPPSSTQQIHRTAVFSTATSAPMHPFQQAPPVNYSAAAHSFPRSSSQGGTPTGAVFSSTNGRVTTPSMPYPTTQYPSYNVGNTMTGMPKVDPVIHSATGAMRQGIPPQYPLQQNARASPSLYESPPKMNGPMGGTQPQPPTTPYSNQLLNGSYPGTMANMSHQFAQMGVSDGQQTSRIIDLMQERSLLKLDNDDVEVELPSSVCNPDTHCSPSVFRCTFRAIPQTQELLKKSRLPFGLTLQPFRNMKHLNVISASTIVRCRYCRTYINPYIYLPDSRHWKCNLCYRINDLPDDFSWDPSLKVFAEPSRRPEIRNATVEFIAPSEYMLRSPQPAVYVFVLDVSQAAIESGYLYTFSEQLLIALESLPGDDRTLIAFLGVDAAIHFFQFSGKSPPRQLIVDDYDDPFLPVNSGLLVNLRKNIDEEIGGRITVLQTVLPNLGPGALISREDPNQRASTDVQNLGPATDFYKSFALECTGHQVAIDLFLLNTQYADLATLSEVAKFSSGCVLHYSGYHITRNEVQVKRFQKQLRLTLHTFYGNFFVRSTDLLAMANVNPDSAFGVQVQMEENLTGLNSVCFQAALLYTSSKGQLQHFLRLWLVNGDRRIRVHTLCLPVTKDLSTVYSQFDVKCAVSLLSKMGGRKWLLHFAVAMCFLNLESAS</sequence>
<feature type="region of interest" description="Disordered" evidence="4">
    <location>
        <begin position="272"/>
        <end position="303"/>
    </location>
</feature>
<dbReference type="GO" id="GO:0000139">
    <property type="term" value="C:Golgi membrane"/>
    <property type="evidence" value="ECO:0007669"/>
    <property type="project" value="UniProtKB-SubCell"/>
</dbReference>
<dbReference type="SUPFAM" id="SSF81995">
    <property type="entry name" value="beta-sandwich domain of Sec23/24"/>
    <property type="match status" value="1"/>
</dbReference>
<evidence type="ECO:0000259" key="6">
    <source>
        <dbReference type="Pfam" id="PF04811"/>
    </source>
</evidence>
<dbReference type="GO" id="GO:0030127">
    <property type="term" value="C:COPII vesicle coat"/>
    <property type="evidence" value="ECO:0007669"/>
    <property type="project" value="InterPro"/>
</dbReference>
<comment type="subcellular location">
    <subcellularLocation>
        <location evidence="1">Golgi apparatus membrane</location>
    </subcellularLocation>
</comment>
<dbReference type="InterPro" id="IPR012990">
    <property type="entry name" value="Beta-sandwich_Sec23_24"/>
</dbReference>
<evidence type="ECO:0000259" key="5">
    <source>
        <dbReference type="Pfam" id="PF04810"/>
    </source>
</evidence>
<dbReference type="GO" id="GO:0008270">
    <property type="term" value="F:zinc ion binding"/>
    <property type="evidence" value="ECO:0007669"/>
    <property type="project" value="InterPro"/>
</dbReference>
<keyword evidence="8" id="KW-1185">Reference proteome</keyword>
<protein>
    <submittedName>
        <fullName evidence="9">Sec23/Sec24 trunk domain-containing protein</fullName>
    </submittedName>
</protein>
<dbReference type="Pfam" id="PF08033">
    <property type="entry name" value="Sec23_BS"/>
    <property type="match status" value="1"/>
</dbReference>
<dbReference type="InterPro" id="IPR006895">
    <property type="entry name" value="Znf_Sec23_Sec24"/>
</dbReference>
<dbReference type="PANTHER" id="PTHR13803:SF39">
    <property type="entry name" value="SECRETORY 24AB, ISOFORM A"/>
    <property type="match status" value="1"/>
</dbReference>
<dbReference type="GO" id="GO:0000149">
    <property type="term" value="F:SNARE binding"/>
    <property type="evidence" value="ECO:0007669"/>
    <property type="project" value="TreeGrafter"/>
</dbReference>
<dbReference type="GO" id="GO:0070971">
    <property type="term" value="C:endoplasmic reticulum exit site"/>
    <property type="evidence" value="ECO:0007669"/>
    <property type="project" value="TreeGrafter"/>
</dbReference>
<evidence type="ECO:0000313" key="8">
    <source>
        <dbReference type="Proteomes" id="UP000036681"/>
    </source>
</evidence>
<dbReference type="Gene3D" id="2.30.30.380">
    <property type="entry name" value="Zn-finger domain of Sec23/24"/>
    <property type="match status" value="1"/>
</dbReference>
<dbReference type="Pfam" id="PF04810">
    <property type="entry name" value="zf-Sec23_Sec24"/>
    <property type="match status" value="1"/>
</dbReference>
<dbReference type="Proteomes" id="UP000036681">
    <property type="component" value="Unplaced"/>
</dbReference>
<dbReference type="InterPro" id="IPR006896">
    <property type="entry name" value="Sec23/24_trunk_dom"/>
</dbReference>
<proteinExistence type="inferred from homology"/>
<comment type="similarity">
    <text evidence="2">Belongs to the SEC23/SEC24 family. SEC24 subfamily.</text>
</comment>
<feature type="domain" description="Sec23/Sec24 trunk" evidence="6">
    <location>
        <begin position="490"/>
        <end position="578"/>
    </location>
</feature>
<dbReference type="GO" id="GO:0006886">
    <property type="term" value="P:intracellular protein transport"/>
    <property type="evidence" value="ECO:0007669"/>
    <property type="project" value="InterPro"/>
</dbReference>
<dbReference type="WBParaSite" id="ALUE_0001011701-mRNA-1">
    <property type="protein sequence ID" value="ALUE_0001011701-mRNA-1"/>
    <property type="gene ID" value="ALUE_0001011701"/>
</dbReference>
<dbReference type="Gene3D" id="3.40.50.410">
    <property type="entry name" value="von Willebrand factor, type A domain"/>
    <property type="match status" value="2"/>
</dbReference>
<dbReference type="PANTHER" id="PTHR13803">
    <property type="entry name" value="SEC24-RELATED PROTEIN"/>
    <property type="match status" value="1"/>
</dbReference>
<name>A0A9J2PJM2_ASCLU</name>
<evidence type="ECO:0000313" key="9">
    <source>
        <dbReference type="WBParaSite" id="ALUE_0001011701-mRNA-1"/>
    </source>
</evidence>
<dbReference type="AlphaFoldDB" id="A0A9J2PJM2"/>
<organism evidence="8 9">
    <name type="scientific">Ascaris lumbricoides</name>
    <name type="common">Giant roundworm</name>
    <dbReference type="NCBI Taxonomy" id="6252"/>
    <lineage>
        <taxon>Eukaryota</taxon>
        <taxon>Metazoa</taxon>
        <taxon>Ecdysozoa</taxon>
        <taxon>Nematoda</taxon>
        <taxon>Chromadorea</taxon>
        <taxon>Rhabditida</taxon>
        <taxon>Spirurina</taxon>
        <taxon>Ascaridomorpha</taxon>
        <taxon>Ascaridoidea</taxon>
        <taxon>Ascarididae</taxon>
        <taxon>Ascaris</taxon>
    </lineage>
</organism>
<evidence type="ECO:0000256" key="3">
    <source>
        <dbReference type="ARBA" id="ARBA00023034"/>
    </source>
</evidence>
<dbReference type="InterPro" id="IPR036174">
    <property type="entry name" value="Znf_Sec23_Sec24_sf"/>
</dbReference>
<feature type="region of interest" description="Disordered" evidence="4">
    <location>
        <begin position="198"/>
        <end position="230"/>
    </location>
</feature>
<feature type="domain" description="Sec23/Sec24 beta-sandwich" evidence="7">
    <location>
        <begin position="691"/>
        <end position="775"/>
    </location>
</feature>
<dbReference type="Gene3D" id="1.20.120.730">
    <property type="entry name" value="Sec23/Sec24 helical domain"/>
    <property type="match status" value="1"/>
</dbReference>
<evidence type="ECO:0000256" key="4">
    <source>
        <dbReference type="SAM" id="MobiDB-lite"/>
    </source>
</evidence>
<dbReference type="GO" id="GO:0090110">
    <property type="term" value="P:COPII-coated vesicle cargo loading"/>
    <property type="evidence" value="ECO:0007669"/>
    <property type="project" value="TreeGrafter"/>
</dbReference>
<reference evidence="9" key="1">
    <citation type="submission" date="2023-03" db="UniProtKB">
        <authorList>
            <consortium name="WormBaseParasite"/>
        </authorList>
    </citation>
    <scope>IDENTIFICATION</scope>
</reference>